<dbReference type="EMBL" id="JAOQKJ010000007">
    <property type="protein sequence ID" value="MCU6744690.1"/>
    <property type="molecule type" value="Genomic_DNA"/>
</dbReference>
<evidence type="ECO:0000313" key="2">
    <source>
        <dbReference type="EMBL" id="MCU6744690.1"/>
    </source>
</evidence>
<keyword evidence="3" id="KW-1185">Reference proteome</keyword>
<comment type="caution">
    <text evidence="2">The sequence shown here is derived from an EMBL/GenBank/DDBJ whole genome shotgun (WGS) entry which is preliminary data.</text>
</comment>
<dbReference type="InterPro" id="IPR007295">
    <property type="entry name" value="DUF402"/>
</dbReference>
<evidence type="ECO:0000313" key="3">
    <source>
        <dbReference type="Proteomes" id="UP001652432"/>
    </source>
</evidence>
<name>A0ABT2T353_9FIRM</name>
<proteinExistence type="predicted"/>
<evidence type="ECO:0000259" key="1">
    <source>
        <dbReference type="Pfam" id="PF04167"/>
    </source>
</evidence>
<dbReference type="Proteomes" id="UP001652432">
    <property type="component" value="Unassembled WGS sequence"/>
</dbReference>
<feature type="domain" description="DUF402" evidence="1">
    <location>
        <begin position="9"/>
        <end position="143"/>
    </location>
</feature>
<organism evidence="2 3">
    <name type="scientific">Suilimivivens aceti</name>
    <dbReference type="NCBI Taxonomy" id="2981774"/>
    <lineage>
        <taxon>Bacteria</taxon>
        <taxon>Bacillati</taxon>
        <taxon>Bacillota</taxon>
        <taxon>Clostridia</taxon>
        <taxon>Lachnospirales</taxon>
        <taxon>Lachnospiraceae</taxon>
        <taxon>Suilimivivens</taxon>
    </lineage>
</organism>
<dbReference type="RefSeq" id="WP_118797958.1">
    <property type="nucleotide sequence ID" value="NZ_JAOQKJ010000007.1"/>
</dbReference>
<gene>
    <name evidence="2" type="ORF">OCV77_09305</name>
</gene>
<dbReference type="Pfam" id="PF04167">
    <property type="entry name" value="DUF402"/>
    <property type="match status" value="1"/>
</dbReference>
<dbReference type="Gene3D" id="2.40.380.10">
    <property type="entry name" value="FomD-like"/>
    <property type="match status" value="1"/>
</dbReference>
<sequence length="158" mass="18433">MTYPALYRRRLIPDECILLKDDIVLEWNEDRIVTSWKALHPKKDLHHGSSCYFLKEGFKVSEFLAEDGSLLYWYCDIVSYDFDKTQNTMIVTDLLADVIIYPDGFVKVVDLDELVTALECRSLSLDTLKASLRQLDKLLHIIYGGQLNTLTYYITQYH</sequence>
<protein>
    <submittedName>
        <fullName evidence="2">DUF402 domain-containing protein</fullName>
    </submittedName>
</protein>
<accession>A0ABT2T353</accession>
<reference evidence="2 3" key="1">
    <citation type="journal article" date="2021" name="ISME Commun">
        <title>Automated analysis of genomic sequences facilitates high-throughput and comprehensive description of bacteria.</title>
        <authorList>
            <person name="Hitch T.C.A."/>
        </authorList>
    </citation>
    <scope>NUCLEOTIDE SEQUENCE [LARGE SCALE GENOMIC DNA]</scope>
    <source>
        <strain evidence="2 3">Sanger_18</strain>
    </source>
</reference>
<dbReference type="InterPro" id="IPR035930">
    <property type="entry name" value="FomD-like_sf"/>
</dbReference>
<dbReference type="SUPFAM" id="SSF159234">
    <property type="entry name" value="FomD-like"/>
    <property type="match status" value="1"/>
</dbReference>